<dbReference type="Proteomes" id="UP001597128">
    <property type="component" value="Unassembled WGS sequence"/>
</dbReference>
<dbReference type="PANTHER" id="PTHR39210">
    <property type="entry name" value="HEPARIN-SULFATE LYASE"/>
    <property type="match status" value="1"/>
</dbReference>
<sequence>MIAKSFYLKASLLFTHAFFVVLCLHPAELLANENAALNEQEELYTAVFRGVRLPEEHWPEAKSKVTSGEWKTWYEKTKKDVDYWIKNSTEQHSSPVGWAHDYIDVKTGKFLFWAPTSNVPNAASDKIVKAWRYHVRSYNIQMMVDAAKLYRLTGDDTYQKWVLDQLKKYSENYAQLPLNTWNGSAQLFNQSLDEAVNVFPLLEALRILGDQVNATDRKTIYENLFLPMSANLIKAYKGENNISVWQATAITAIGLEFYNESLLDYGLKSPHGVVELFNRCVNDNFWNELSFQYQDYVVRAVSELIYAAKIRNVSNSEIDGLAIKNFKMMISPALVGFKNEEAPMLNDSQGKRKAPNFSLWASLFRIYPTYWGSALNKDTRNWDVLIDTPPAAAEPVTLPPPKSRDLNGLLASQLVNGDWHIMERYGQYSRFHAHQDALSYDLQFKDDWVFKDAGTVGYGSPLHTNFFKRAHSSNAPIVDYDGQAPWPSRAKTTNLSIADNSSEIFFENYRKNVNLTRTLKIENDSVIDKIRYESSQPHTYGVVYNTACEVVPDSGLKEAKENKDLSQGPFKYWKVAHVYQLDRPEGLQLNCNNSRFSLRFSSAKLQRLVIAKTPDTQGNERNGIYIETSPTQSTDLTITLTIKK</sequence>
<evidence type="ECO:0000256" key="1">
    <source>
        <dbReference type="SAM" id="SignalP"/>
    </source>
</evidence>
<organism evidence="2 3">
    <name type="scientific">Methylophilus luteus</name>
    <dbReference type="NCBI Taxonomy" id="640108"/>
    <lineage>
        <taxon>Bacteria</taxon>
        <taxon>Pseudomonadati</taxon>
        <taxon>Pseudomonadota</taxon>
        <taxon>Betaproteobacteria</taxon>
        <taxon>Nitrosomonadales</taxon>
        <taxon>Methylophilaceae</taxon>
        <taxon>Methylophilus</taxon>
    </lineage>
</organism>
<dbReference type="InterPro" id="IPR008929">
    <property type="entry name" value="Chondroitin_lyas"/>
</dbReference>
<feature type="signal peptide" evidence="1">
    <location>
        <begin position="1"/>
        <end position="31"/>
    </location>
</feature>
<name>A0ABW3F4X2_9PROT</name>
<keyword evidence="3" id="KW-1185">Reference proteome</keyword>
<comment type="caution">
    <text evidence="2">The sequence shown here is derived from an EMBL/GenBank/DDBJ whole genome shotgun (WGS) entry which is preliminary data.</text>
</comment>
<accession>A0ABW3F4X2</accession>
<dbReference type="PANTHER" id="PTHR39210:SF1">
    <property type="entry name" value="HEPARIN-SULFATE LYASE"/>
    <property type="match status" value="1"/>
</dbReference>
<dbReference type="Gene3D" id="2.70.98.70">
    <property type="match status" value="1"/>
</dbReference>
<feature type="chain" id="PRO_5045693490" description="Heparinase II/III-like protein" evidence="1">
    <location>
        <begin position="32"/>
        <end position="644"/>
    </location>
</feature>
<keyword evidence="1" id="KW-0732">Signal</keyword>
<dbReference type="RefSeq" id="WP_379055633.1">
    <property type="nucleotide sequence ID" value="NZ_JBHTKB010000001.1"/>
</dbReference>
<evidence type="ECO:0000313" key="2">
    <source>
        <dbReference type="EMBL" id="MFD0912573.1"/>
    </source>
</evidence>
<dbReference type="SUPFAM" id="SSF48230">
    <property type="entry name" value="Chondroitin AC/alginate lyase"/>
    <property type="match status" value="1"/>
</dbReference>
<dbReference type="EMBL" id="JBHTKB010000001">
    <property type="protein sequence ID" value="MFD0912573.1"/>
    <property type="molecule type" value="Genomic_DNA"/>
</dbReference>
<evidence type="ECO:0008006" key="4">
    <source>
        <dbReference type="Google" id="ProtNLM"/>
    </source>
</evidence>
<gene>
    <name evidence="2" type="ORF">ACFQ1Z_03335</name>
</gene>
<dbReference type="Gene3D" id="1.50.10.100">
    <property type="entry name" value="Chondroitin AC/alginate lyase"/>
    <property type="match status" value="1"/>
</dbReference>
<reference evidence="3" key="1">
    <citation type="journal article" date="2019" name="Int. J. Syst. Evol. Microbiol.">
        <title>The Global Catalogue of Microorganisms (GCM) 10K type strain sequencing project: providing services to taxonomists for standard genome sequencing and annotation.</title>
        <authorList>
            <consortium name="The Broad Institute Genomics Platform"/>
            <consortium name="The Broad Institute Genome Sequencing Center for Infectious Disease"/>
            <person name="Wu L."/>
            <person name="Ma J."/>
        </authorList>
    </citation>
    <scope>NUCLEOTIDE SEQUENCE [LARGE SCALE GENOMIC DNA]</scope>
    <source>
        <strain evidence="3">CCUG 58412</strain>
    </source>
</reference>
<protein>
    <recommendedName>
        <fullName evidence="4">Heparinase II/III-like protein</fullName>
    </recommendedName>
</protein>
<proteinExistence type="predicted"/>
<evidence type="ECO:0000313" key="3">
    <source>
        <dbReference type="Proteomes" id="UP001597128"/>
    </source>
</evidence>